<dbReference type="InterPro" id="IPR013431">
    <property type="entry name" value="Delta_60_rpt"/>
</dbReference>
<keyword evidence="5" id="KW-1185">Reference proteome</keyword>
<sequence length="1043" mass="106503">MRMSKILAAAAAFLLVTAVPGPTASAADTDAPAGRLVTEVAAPGTPHVLDGRVYSVVQVGGTIVLGGTFTRVRNDGETTELTRNGLVAFDAVTGRISTTFAPNPNGGVRVVLPSGDDTTVYVGGSFTSIAGVARQRVARVRVSDGSLVTTFNAGGVTGEVRDLSLRSGRLWLGGAFTHVGGVSHPALATVNPTTGAVSPYMSLPIAGYHNEGATQVLKMDVTPDGSRLVAIGNFDTLAGATNHQLLVLDLTGTSAAPSTFRTSFYTTPCSGSFDTYMRDVDFSPDGSYFVVGTTGAYGGPEAACDTVARFDLGTGGSDVRPSWVDYTGGDTTYSVEATPGVVYVGGHQRWWNNPFAGDSAGQGAISREGIAALDPVNGLPLTWNPGRAKGVGVFDFLSTTQGLWVASDTDRIGNFQLKSRIARFNPQGVTFPAVRTPTLPSDVYVGGPVGAATAPGVLYRVNAAGPALAAATGPDWAADTDAQPSALHGPGSNRAGYAPITTVDATVPTGTPSALFDDELWDPSGGPDQTWAFPVPAGTPVEVRLYFANRCGCTSGVGQRTFDVDVDGTRVLSDLDLVQSVGHDVGTMRSFPVTSDGTVDVVLRHEIENPLLNGIEIVRTDVAPPAAPSGLRRRAYDGTTAGPTVTAADGGIDWAATRGAFMVNGSLYVAGADGTLTQRPFDGSTYGAASPVATSDAIVPLTSWRDDIQKATGMFFDRGRIYYTLTGSAELYYRYFSPQSGVVGAKRLVASGPVVGSRFGDVRGMFVTPTHLYWGESDGSLHRIGWAQAGPAGYPVAGTSATVSGPALDGTDWGARSLFVYQGADGQGTGQPVTGTLAHVASASATANGTAHRVTVPSGVQAGDRLLLHLTVNDSTVVAAGPPGWSSVDSVDGSGVLGRSWTRIATAADLGSSVTATTSATAKSAVSVSAYRSSTGTSTIVAHAASVDAVSGTSHTAPSVVLPDPGAWVVTSWTAKSSVDTQLVASSPTVPRSGVTGTGGGRLTTVVGDSGGPRASGPTGDVTATSSPAVTRTVMFTTAISPG</sequence>
<reference evidence="4 5" key="1">
    <citation type="submission" date="2024-09" db="EMBL/GenBank/DDBJ databases">
        <authorList>
            <person name="Sun Q."/>
            <person name="Mori K."/>
        </authorList>
    </citation>
    <scope>NUCLEOTIDE SEQUENCE [LARGE SCALE GENOMIC DNA]</scope>
    <source>
        <strain evidence="4 5">JCM 9626</strain>
    </source>
</reference>
<dbReference type="SUPFAM" id="SSF50998">
    <property type="entry name" value="Quinoprotein alcohol dehydrogenase-like"/>
    <property type="match status" value="1"/>
</dbReference>
<evidence type="ECO:0000259" key="3">
    <source>
        <dbReference type="Pfam" id="PF11721"/>
    </source>
</evidence>
<organism evidence="4 5">
    <name type="scientific">Nocardioides plantarum</name>
    <dbReference type="NCBI Taxonomy" id="29299"/>
    <lineage>
        <taxon>Bacteria</taxon>
        <taxon>Bacillati</taxon>
        <taxon>Actinomycetota</taxon>
        <taxon>Actinomycetes</taxon>
        <taxon>Propionibacteriales</taxon>
        <taxon>Nocardioidaceae</taxon>
        <taxon>Nocardioides</taxon>
    </lineage>
</organism>
<keyword evidence="2" id="KW-0732">Signal</keyword>
<evidence type="ECO:0000256" key="1">
    <source>
        <dbReference type="SAM" id="MobiDB-lite"/>
    </source>
</evidence>
<feature type="domain" description="Malectin" evidence="3">
    <location>
        <begin position="458"/>
        <end position="593"/>
    </location>
</feature>
<proteinExistence type="predicted"/>
<feature type="chain" id="PRO_5046044116" evidence="2">
    <location>
        <begin position="27"/>
        <end position="1043"/>
    </location>
</feature>
<dbReference type="RefSeq" id="WP_140007465.1">
    <property type="nucleotide sequence ID" value="NZ_JBHMDG010000015.1"/>
</dbReference>
<feature type="region of interest" description="Disordered" evidence="1">
    <location>
        <begin position="474"/>
        <end position="498"/>
    </location>
</feature>
<name>A0ABV5KB61_9ACTN</name>
<evidence type="ECO:0000313" key="5">
    <source>
        <dbReference type="Proteomes" id="UP001589750"/>
    </source>
</evidence>
<dbReference type="Gene3D" id="2.60.120.430">
    <property type="entry name" value="Galactose-binding lectin"/>
    <property type="match status" value="1"/>
</dbReference>
<dbReference type="Proteomes" id="UP001589750">
    <property type="component" value="Unassembled WGS sequence"/>
</dbReference>
<comment type="caution">
    <text evidence="4">The sequence shown here is derived from an EMBL/GenBank/DDBJ whole genome shotgun (WGS) entry which is preliminary data.</text>
</comment>
<dbReference type="Pfam" id="PF11721">
    <property type="entry name" value="Malectin"/>
    <property type="match status" value="1"/>
</dbReference>
<dbReference type="EMBL" id="JBHMDG010000015">
    <property type="protein sequence ID" value="MFB9313984.1"/>
    <property type="molecule type" value="Genomic_DNA"/>
</dbReference>
<evidence type="ECO:0000256" key="2">
    <source>
        <dbReference type="SAM" id="SignalP"/>
    </source>
</evidence>
<gene>
    <name evidence="4" type="ORF">ACFFRI_13095</name>
</gene>
<dbReference type="Pfam" id="PF17164">
    <property type="entry name" value="DUF5122"/>
    <property type="match status" value="1"/>
</dbReference>
<protein>
    <submittedName>
        <fullName evidence="4">Malectin domain-containing carbohydrate-binding protein</fullName>
    </submittedName>
</protein>
<dbReference type="InterPro" id="IPR021720">
    <property type="entry name" value="Malectin_dom"/>
</dbReference>
<feature type="region of interest" description="Disordered" evidence="1">
    <location>
        <begin position="987"/>
        <end position="1025"/>
    </location>
</feature>
<accession>A0ABV5KB61</accession>
<feature type="signal peptide" evidence="2">
    <location>
        <begin position="1"/>
        <end position="26"/>
    </location>
</feature>
<evidence type="ECO:0000313" key="4">
    <source>
        <dbReference type="EMBL" id="MFB9313984.1"/>
    </source>
</evidence>
<dbReference type="InterPro" id="IPR011047">
    <property type="entry name" value="Quinoprotein_ADH-like_sf"/>
</dbReference>